<dbReference type="EMBL" id="CM007901">
    <property type="protein sequence ID" value="OTG05544.1"/>
    <property type="molecule type" value="Genomic_DNA"/>
</dbReference>
<name>A0A251T3R3_HELAN</name>
<dbReference type="PANTHER" id="PTHR31175">
    <property type="entry name" value="AUXIN-RESPONSIVE FAMILY PROTEIN"/>
    <property type="match status" value="1"/>
</dbReference>
<accession>A0A251T3R3</accession>
<gene>
    <name evidence="3" type="ORF">HannXRQ_Chr12g0374731</name>
    <name evidence="2" type="ORF">HanXRQr2_Chr12g0548451</name>
</gene>
<dbReference type="Pfam" id="PF02519">
    <property type="entry name" value="Auxin_inducible"/>
    <property type="match status" value="1"/>
</dbReference>
<dbReference type="AlphaFoldDB" id="A0A251T3R3"/>
<sequence>MMNTKKLIKIARKSQEMATIRRKSITAPGALRDDNTNSTAKVEKGHFVVYTFDGHRFVFPLGHLKTYIFRELLTMSEEEFGLPSSGPITFPCDASFMKDVANLFQERATLAKERALLQSLITKSCHPSFCVSQETTRQLVAHAC</sequence>
<dbReference type="InterPro" id="IPR003676">
    <property type="entry name" value="SAUR_fam"/>
</dbReference>
<evidence type="ECO:0000313" key="2">
    <source>
        <dbReference type="EMBL" id="KAF5778517.1"/>
    </source>
</evidence>
<dbReference type="OMA" id="ARKSQEM"/>
<dbReference type="Proteomes" id="UP000215914">
    <property type="component" value="Chromosome 12"/>
</dbReference>
<dbReference type="OrthoDB" id="1936278at2759"/>
<dbReference type="Gramene" id="mRNA:HanXRQr2_Chr12g0548451">
    <property type="protein sequence ID" value="CDS:HanXRQr2_Chr12g0548451.1"/>
    <property type="gene ID" value="HanXRQr2_Chr12g0548451"/>
</dbReference>
<evidence type="ECO:0000313" key="4">
    <source>
        <dbReference type="Proteomes" id="UP000215914"/>
    </source>
</evidence>
<evidence type="ECO:0000313" key="3">
    <source>
        <dbReference type="EMBL" id="OTG05544.1"/>
    </source>
</evidence>
<comment type="similarity">
    <text evidence="1">Belongs to the ARG7 family.</text>
</comment>
<proteinExistence type="inferred from homology"/>
<protein>
    <submittedName>
        <fullName evidence="3">Putative SAUR-like auxin-responsive protein family</fullName>
    </submittedName>
    <submittedName>
        <fullName evidence="2">Small auxin-up RNA</fullName>
    </submittedName>
</protein>
<organism evidence="3 4">
    <name type="scientific">Helianthus annuus</name>
    <name type="common">Common sunflower</name>
    <dbReference type="NCBI Taxonomy" id="4232"/>
    <lineage>
        <taxon>Eukaryota</taxon>
        <taxon>Viridiplantae</taxon>
        <taxon>Streptophyta</taxon>
        <taxon>Embryophyta</taxon>
        <taxon>Tracheophyta</taxon>
        <taxon>Spermatophyta</taxon>
        <taxon>Magnoliopsida</taxon>
        <taxon>eudicotyledons</taxon>
        <taxon>Gunneridae</taxon>
        <taxon>Pentapetalae</taxon>
        <taxon>asterids</taxon>
        <taxon>campanulids</taxon>
        <taxon>Asterales</taxon>
        <taxon>Asteraceae</taxon>
        <taxon>Asteroideae</taxon>
        <taxon>Heliantheae alliance</taxon>
        <taxon>Heliantheae</taxon>
        <taxon>Helianthus</taxon>
    </lineage>
</organism>
<dbReference type="PANTHER" id="PTHR31175:SF82">
    <property type="entry name" value="AUXIN-RESPONSIVE PROTEIN SAUR65"/>
    <property type="match status" value="1"/>
</dbReference>
<dbReference type="InParanoid" id="A0A251T3R3"/>
<dbReference type="EMBL" id="MNCJ02000327">
    <property type="protein sequence ID" value="KAF5778517.1"/>
    <property type="molecule type" value="Genomic_DNA"/>
</dbReference>
<keyword evidence="4" id="KW-1185">Reference proteome</keyword>
<evidence type="ECO:0000256" key="1">
    <source>
        <dbReference type="ARBA" id="ARBA00006974"/>
    </source>
</evidence>
<reference evidence="2" key="3">
    <citation type="submission" date="2020-06" db="EMBL/GenBank/DDBJ databases">
        <title>Helianthus annuus Genome sequencing and assembly Release 2.</title>
        <authorList>
            <person name="Gouzy J."/>
            <person name="Langlade N."/>
            <person name="Munos S."/>
        </authorList>
    </citation>
    <scope>NUCLEOTIDE SEQUENCE</scope>
    <source>
        <tissue evidence="2">Leaves</tissue>
    </source>
</reference>
<dbReference type="GO" id="GO:0009733">
    <property type="term" value="P:response to auxin"/>
    <property type="evidence" value="ECO:0007669"/>
    <property type="project" value="InterPro"/>
</dbReference>
<reference evidence="2 4" key="1">
    <citation type="journal article" date="2017" name="Nature">
        <title>The sunflower genome provides insights into oil metabolism, flowering and Asterid evolution.</title>
        <authorList>
            <person name="Badouin H."/>
            <person name="Gouzy J."/>
            <person name="Grassa C.J."/>
            <person name="Murat F."/>
            <person name="Staton S.E."/>
            <person name="Cottret L."/>
            <person name="Lelandais-Briere C."/>
            <person name="Owens G.L."/>
            <person name="Carrere S."/>
            <person name="Mayjonade B."/>
            <person name="Legrand L."/>
            <person name="Gill N."/>
            <person name="Kane N.C."/>
            <person name="Bowers J.E."/>
            <person name="Hubner S."/>
            <person name="Bellec A."/>
            <person name="Berard A."/>
            <person name="Berges H."/>
            <person name="Blanchet N."/>
            <person name="Boniface M.C."/>
            <person name="Brunel D."/>
            <person name="Catrice O."/>
            <person name="Chaidir N."/>
            <person name="Claudel C."/>
            <person name="Donnadieu C."/>
            <person name="Faraut T."/>
            <person name="Fievet G."/>
            <person name="Helmstetter N."/>
            <person name="King M."/>
            <person name="Knapp S.J."/>
            <person name="Lai Z."/>
            <person name="Le Paslier M.C."/>
            <person name="Lippi Y."/>
            <person name="Lorenzon L."/>
            <person name="Mandel J.R."/>
            <person name="Marage G."/>
            <person name="Marchand G."/>
            <person name="Marquand E."/>
            <person name="Bret-Mestries E."/>
            <person name="Morien E."/>
            <person name="Nambeesan S."/>
            <person name="Nguyen T."/>
            <person name="Pegot-Espagnet P."/>
            <person name="Pouilly N."/>
            <person name="Raftis F."/>
            <person name="Sallet E."/>
            <person name="Schiex T."/>
            <person name="Thomas J."/>
            <person name="Vandecasteele C."/>
            <person name="Vares D."/>
            <person name="Vear F."/>
            <person name="Vautrin S."/>
            <person name="Crespi M."/>
            <person name="Mangin B."/>
            <person name="Burke J.M."/>
            <person name="Salse J."/>
            <person name="Munos S."/>
            <person name="Vincourt P."/>
            <person name="Rieseberg L.H."/>
            <person name="Langlade N.B."/>
        </authorList>
    </citation>
    <scope>NUCLEOTIDE SEQUENCE [LARGE SCALE GENOMIC DNA]</scope>
    <source>
        <strain evidence="4">cv. SF193</strain>
        <tissue evidence="2">Leaves</tissue>
    </source>
</reference>
<reference evidence="3" key="2">
    <citation type="submission" date="2017-02" db="EMBL/GenBank/DDBJ databases">
        <title>Sunflower complete genome.</title>
        <authorList>
            <person name="Langlade N."/>
            <person name="Munos S."/>
        </authorList>
    </citation>
    <scope>NUCLEOTIDE SEQUENCE [LARGE SCALE GENOMIC DNA]</scope>
    <source>
        <tissue evidence="3">Leaves</tissue>
    </source>
</reference>
<dbReference type="FunCoup" id="A0A251T3R3">
    <property type="interactions" value="689"/>
</dbReference>